<reference evidence="3" key="1">
    <citation type="submission" date="2017-01" db="EMBL/GenBank/DDBJ databases">
        <authorList>
            <person name="Wang Y."/>
            <person name="White M."/>
            <person name="Kvist S."/>
            <person name="Moncalvo J.-M."/>
        </authorList>
    </citation>
    <scope>NUCLEOTIDE SEQUENCE [LARGE SCALE GENOMIC DNA]</scope>
    <source>
        <strain evidence="3">ID-206-W2</strain>
    </source>
</reference>
<accession>A0A1R1X6S9</accession>
<dbReference type="EMBL" id="LSSM01006653">
    <property type="protein sequence ID" value="OMJ10339.1"/>
    <property type="molecule type" value="Genomic_DNA"/>
</dbReference>
<feature type="region of interest" description="Disordered" evidence="1">
    <location>
        <begin position="28"/>
        <end position="67"/>
    </location>
</feature>
<name>A0A1R1X6S9_9FUNG</name>
<evidence type="ECO:0000313" key="2">
    <source>
        <dbReference type="EMBL" id="OMJ10339.1"/>
    </source>
</evidence>
<feature type="compositionally biased region" description="Polar residues" evidence="1">
    <location>
        <begin position="35"/>
        <end position="54"/>
    </location>
</feature>
<evidence type="ECO:0000256" key="1">
    <source>
        <dbReference type="SAM" id="MobiDB-lite"/>
    </source>
</evidence>
<dbReference type="AlphaFoldDB" id="A0A1R1X6S9"/>
<protein>
    <submittedName>
        <fullName evidence="2">Uncharacterized protein</fullName>
    </submittedName>
</protein>
<organism evidence="2 3">
    <name type="scientific">Smittium culicis</name>
    <dbReference type="NCBI Taxonomy" id="133412"/>
    <lineage>
        <taxon>Eukaryota</taxon>
        <taxon>Fungi</taxon>
        <taxon>Fungi incertae sedis</taxon>
        <taxon>Zoopagomycota</taxon>
        <taxon>Kickxellomycotina</taxon>
        <taxon>Harpellomycetes</taxon>
        <taxon>Harpellales</taxon>
        <taxon>Legeriomycetaceae</taxon>
        <taxon>Smittium</taxon>
    </lineage>
</organism>
<sequence length="115" mass="12988">MKLPVIEPQFIDPNTKPLINNERLEKMTQAKKTRVTSYASSNAPNHQSPSTQYYSGPPKNNGGQIHKNGVNISVKKERIQTLNRAVLVLYSGRKFRYVPNRTGQTQQQPMGEGHI</sequence>
<proteinExistence type="predicted"/>
<keyword evidence="3" id="KW-1185">Reference proteome</keyword>
<dbReference type="Proteomes" id="UP000187429">
    <property type="component" value="Unassembled WGS sequence"/>
</dbReference>
<gene>
    <name evidence="2" type="ORF">AYI69_g10286</name>
</gene>
<evidence type="ECO:0000313" key="3">
    <source>
        <dbReference type="Proteomes" id="UP000187429"/>
    </source>
</evidence>
<comment type="caution">
    <text evidence="2">The sequence shown here is derived from an EMBL/GenBank/DDBJ whole genome shotgun (WGS) entry which is preliminary data.</text>
</comment>